<keyword evidence="2" id="KW-1185">Reference proteome</keyword>
<evidence type="ECO:0000313" key="2">
    <source>
        <dbReference type="Proteomes" id="UP001472677"/>
    </source>
</evidence>
<protein>
    <recommendedName>
        <fullName evidence="3">Retrovirus-related Pol polyprotein from transposon TNT 1-94</fullName>
    </recommendedName>
</protein>
<dbReference type="EMBL" id="JBBPBM010000003">
    <property type="protein sequence ID" value="KAK8593262.1"/>
    <property type="molecule type" value="Genomic_DNA"/>
</dbReference>
<dbReference type="Pfam" id="PF14223">
    <property type="entry name" value="Retrotran_gag_2"/>
    <property type="match status" value="1"/>
</dbReference>
<accession>A0ABR2G3K0</accession>
<organism evidence="1 2">
    <name type="scientific">Hibiscus sabdariffa</name>
    <name type="common">roselle</name>
    <dbReference type="NCBI Taxonomy" id="183260"/>
    <lineage>
        <taxon>Eukaryota</taxon>
        <taxon>Viridiplantae</taxon>
        <taxon>Streptophyta</taxon>
        <taxon>Embryophyta</taxon>
        <taxon>Tracheophyta</taxon>
        <taxon>Spermatophyta</taxon>
        <taxon>Magnoliopsida</taxon>
        <taxon>eudicotyledons</taxon>
        <taxon>Gunneridae</taxon>
        <taxon>Pentapetalae</taxon>
        <taxon>rosids</taxon>
        <taxon>malvids</taxon>
        <taxon>Malvales</taxon>
        <taxon>Malvaceae</taxon>
        <taxon>Malvoideae</taxon>
        <taxon>Hibiscus</taxon>
    </lineage>
</organism>
<sequence>MSESTSVTKHLNTLNTLFSQLTSLSYTVESQERAELLLQSLLDSYDQLIINLMNKILTYRMVFDDVATAILEEEIQCKNNEGRQGNMQQVEAFNNDERKINGTWLK</sequence>
<evidence type="ECO:0000313" key="1">
    <source>
        <dbReference type="EMBL" id="KAK8593262.1"/>
    </source>
</evidence>
<proteinExistence type="predicted"/>
<comment type="caution">
    <text evidence="1">The sequence shown here is derived from an EMBL/GenBank/DDBJ whole genome shotgun (WGS) entry which is preliminary data.</text>
</comment>
<gene>
    <name evidence="1" type="ORF">V6N12_045345</name>
</gene>
<name>A0ABR2G3K0_9ROSI</name>
<dbReference type="Proteomes" id="UP001472677">
    <property type="component" value="Unassembled WGS sequence"/>
</dbReference>
<evidence type="ECO:0008006" key="3">
    <source>
        <dbReference type="Google" id="ProtNLM"/>
    </source>
</evidence>
<reference evidence="1 2" key="1">
    <citation type="journal article" date="2024" name="G3 (Bethesda)">
        <title>Genome assembly of Hibiscus sabdariffa L. provides insights into metabolisms of medicinal natural products.</title>
        <authorList>
            <person name="Kim T."/>
        </authorList>
    </citation>
    <scope>NUCLEOTIDE SEQUENCE [LARGE SCALE GENOMIC DNA]</scope>
    <source>
        <strain evidence="1">TK-2024</strain>
        <tissue evidence="1">Old leaves</tissue>
    </source>
</reference>